<evidence type="ECO:0000313" key="3">
    <source>
        <dbReference type="Proteomes" id="UP001596037"/>
    </source>
</evidence>
<feature type="region of interest" description="Disordered" evidence="1">
    <location>
        <begin position="150"/>
        <end position="215"/>
    </location>
</feature>
<reference evidence="3" key="1">
    <citation type="journal article" date="2019" name="Int. J. Syst. Evol. Microbiol.">
        <title>The Global Catalogue of Microorganisms (GCM) 10K type strain sequencing project: providing services to taxonomists for standard genome sequencing and annotation.</title>
        <authorList>
            <consortium name="The Broad Institute Genomics Platform"/>
            <consortium name="The Broad Institute Genome Sequencing Center for Infectious Disease"/>
            <person name="Wu L."/>
            <person name="Ma J."/>
        </authorList>
    </citation>
    <scope>NUCLEOTIDE SEQUENCE [LARGE SCALE GENOMIC DNA]</scope>
    <source>
        <strain evidence="3">CCUG 57401</strain>
    </source>
</reference>
<evidence type="ECO:0000313" key="2">
    <source>
        <dbReference type="EMBL" id="MFC5497358.1"/>
    </source>
</evidence>
<dbReference type="Pfam" id="PF11304">
    <property type="entry name" value="DUF3106"/>
    <property type="match status" value="1"/>
</dbReference>
<evidence type="ECO:0000256" key="1">
    <source>
        <dbReference type="SAM" id="MobiDB-lite"/>
    </source>
</evidence>
<sequence>MALAAAGPGHAQGPLPADGTGAMGAGPARSASAARPSSAALRSARSPTSPLWTELTPPQQQALAPLATIWPTISEAQKRKWLVISQRYARLPQSEQAKLYSRMTEWVALSPQQRIQARLNFAESKQLSADDKKAKWEEYKALPPEEKRKLAAGAASAAKPPATAAAVKPVPSQKLAIVPRTGDAKPPRIAAAPNQVDHNTLLPQPVPPAQPAASN</sequence>
<organism evidence="2 3">
    <name type="scientific">Caenimonas terrae</name>
    <dbReference type="NCBI Taxonomy" id="696074"/>
    <lineage>
        <taxon>Bacteria</taxon>
        <taxon>Pseudomonadati</taxon>
        <taxon>Pseudomonadota</taxon>
        <taxon>Betaproteobacteria</taxon>
        <taxon>Burkholderiales</taxon>
        <taxon>Comamonadaceae</taxon>
        <taxon>Caenimonas</taxon>
    </lineage>
</organism>
<feature type="compositionally biased region" description="Pro residues" evidence="1">
    <location>
        <begin position="204"/>
        <end position="215"/>
    </location>
</feature>
<protein>
    <submittedName>
        <fullName evidence="2">DUF3106 domain-containing protein</fullName>
    </submittedName>
</protein>
<dbReference type="Proteomes" id="UP001596037">
    <property type="component" value="Unassembled WGS sequence"/>
</dbReference>
<accession>A0ABW0NBY9</accession>
<feature type="compositionally biased region" description="Low complexity" evidence="1">
    <location>
        <begin position="151"/>
        <end position="172"/>
    </location>
</feature>
<feature type="region of interest" description="Disordered" evidence="1">
    <location>
        <begin position="1"/>
        <end position="54"/>
    </location>
</feature>
<dbReference type="EMBL" id="JBHSMF010000006">
    <property type="protein sequence ID" value="MFC5497358.1"/>
    <property type="molecule type" value="Genomic_DNA"/>
</dbReference>
<dbReference type="RefSeq" id="WP_376849400.1">
    <property type="nucleotide sequence ID" value="NZ_JBHSMF010000006.1"/>
</dbReference>
<name>A0ABW0NBY9_9BURK</name>
<comment type="caution">
    <text evidence="2">The sequence shown here is derived from an EMBL/GenBank/DDBJ whole genome shotgun (WGS) entry which is preliminary data.</text>
</comment>
<dbReference type="InterPro" id="IPR021455">
    <property type="entry name" value="DUF3106"/>
</dbReference>
<keyword evidence="3" id="KW-1185">Reference proteome</keyword>
<proteinExistence type="predicted"/>
<feature type="compositionally biased region" description="Low complexity" evidence="1">
    <location>
        <begin position="27"/>
        <end position="50"/>
    </location>
</feature>
<gene>
    <name evidence="2" type="ORF">ACFPOE_07425</name>
</gene>